<comment type="similarity">
    <text evidence="2">Belongs to the fimbrial protein family.</text>
</comment>
<dbReference type="PANTHER" id="PTHR33420">
    <property type="entry name" value="FIMBRIAL SUBUNIT ELFA-RELATED"/>
    <property type="match status" value="1"/>
</dbReference>
<evidence type="ECO:0000256" key="3">
    <source>
        <dbReference type="ARBA" id="ARBA00022729"/>
    </source>
</evidence>
<dbReference type="InterPro" id="IPR050263">
    <property type="entry name" value="Bact_Fimbrial_Adh_Pro"/>
</dbReference>
<dbReference type="Pfam" id="PF22003">
    <property type="entry name" value="MrkDrd"/>
    <property type="match status" value="1"/>
</dbReference>
<evidence type="ECO:0000313" key="7">
    <source>
        <dbReference type="EMBL" id="QKJ61468.2"/>
    </source>
</evidence>
<accession>A0AAE7EMR1</accession>
<evidence type="ECO:0000256" key="1">
    <source>
        <dbReference type="ARBA" id="ARBA00004561"/>
    </source>
</evidence>
<evidence type="ECO:0000259" key="5">
    <source>
        <dbReference type="Pfam" id="PF00419"/>
    </source>
</evidence>
<protein>
    <submittedName>
        <fullName evidence="7">Type 1 fimbrial protein</fullName>
    </submittedName>
</protein>
<dbReference type="InterPro" id="IPR054160">
    <property type="entry name" value="MrkD_recept-bd"/>
</dbReference>
<name>A0AAE7EMR1_SERFO</name>
<gene>
    <name evidence="7" type="ORF">G9399_15225</name>
</gene>
<proteinExistence type="inferred from homology"/>
<dbReference type="PANTHER" id="PTHR33420:SF12">
    <property type="entry name" value="FIMBRIN-LIKE PROTEIN FIMI-RELATED"/>
    <property type="match status" value="1"/>
</dbReference>
<dbReference type="InterPro" id="IPR036937">
    <property type="entry name" value="Adhesion_dom_fimbrial_sf"/>
</dbReference>
<organism evidence="7 8">
    <name type="scientific">Serratia fonticola</name>
    <dbReference type="NCBI Taxonomy" id="47917"/>
    <lineage>
        <taxon>Bacteria</taxon>
        <taxon>Pseudomonadati</taxon>
        <taxon>Pseudomonadota</taxon>
        <taxon>Gammaproteobacteria</taxon>
        <taxon>Enterobacterales</taxon>
        <taxon>Yersiniaceae</taxon>
        <taxon>Serratia</taxon>
    </lineage>
</organism>
<dbReference type="AlphaFoldDB" id="A0AAE7EMR1"/>
<evidence type="ECO:0000256" key="4">
    <source>
        <dbReference type="ARBA" id="ARBA00023263"/>
    </source>
</evidence>
<dbReference type="GO" id="GO:0009289">
    <property type="term" value="C:pilus"/>
    <property type="evidence" value="ECO:0007669"/>
    <property type="project" value="InterPro"/>
</dbReference>
<dbReference type="RefSeq" id="WP_253082298.1">
    <property type="nucleotide sequence ID" value="NZ_CP054160.3"/>
</dbReference>
<comment type="subcellular location">
    <subcellularLocation>
        <location evidence="1">Fimbrium</location>
    </subcellularLocation>
</comment>
<reference evidence="8" key="1">
    <citation type="submission" date="2020-03" db="EMBL/GenBank/DDBJ databases">
        <title>Genome sequences of seven Enterobacteriaceae strains isolated from Canadian wastewater treatment facilities.</title>
        <authorList>
            <person name="Huang H."/>
            <person name="Chmara J.T."/>
            <person name="Duceppe M.-O."/>
        </authorList>
    </citation>
    <scope>NUCLEOTIDE SEQUENCE [LARGE SCALE GENOMIC DNA]</scope>
    <source>
        <strain evidence="8">Biosolid 3</strain>
    </source>
</reference>
<feature type="domain" description="MrkD-like receptor binding" evidence="6">
    <location>
        <begin position="35"/>
        <end position="166"/>
    </location>
</feature>
<dbReference type="Gene3D" id="2.60.40.1090">
    <property type="entry name" value="Fimbrial-type adhesion domain"/>
    <property type="match status" value="1"/>
</dbReference>
<dbReference type="GO" id="GO:0043709">
    <property type="term" value="P:cell adhesion involved in single-species biofilm formation"/>
    <property type="evidence" value="ECO:0007669"/>
    <property type="project" value="TreeGrafter"/>
</dbReference>
<evidence type="ECO:0000259" key="6">
    <source>
        <dbReference type="Pfam" id="PF22003"/>
    </source>
</evidence>
<evidence type="ECO:0000313" key="8">
    <source>
        <dbReference type="Proteomes" id="UP000503464"/>
    </source>
</evidence>
<keyword evidence="3" id="KW-0732">Signal</keyword>
<keyword evidence="4" id="KW-0281">Fimbrium</keyword>
<dbReference type="SUPFAM" id="SSF49401">
    <property type="entry name" value="Bacterial adhesins"/>
    <property type="match status" value="1"/>
</dbReference>
<dbReference type="InterPro" id="IPR000259">
    <property type="entry name" value="Adhesion_dom_fimbrial"/>
</dbReference>
<dbReference type="InterPro" id="IPR008966">
    <property type="entry name" value="Adhesion_dom_sf"/>
</dbReference>
<dbReference type="Pfam" id="PF00419">
    <property type="entry name" value="Fimbrial"/>
    <property type="match status" value="1"/>
</dbReference>
<dbReference type="EMBL" id="CP054160">
    <property type="protein sequence ID" value="QKJ61468.2"/>
    <property type="molecule type" value="Genomic_DNA"/>
</dbReference>
<feature type="domain" description="Fimbrial-type adhesion" evidence="5">
    <location>
        <begin position="196"/>
        <end position="374"/>
    </location>
</feature>
<evidence type="ECO:0000256" key="2">
    <source>
        <dbReference type="ARBA" id="ARBA00006671"/>
    </source>
</evidence>
<dbReference type="Gene3D" id="2.60.40.3310">
    <property type="match status" value="1"/>
</dbReference>
<sequence length="375" mass="39029">MSASNSAWAAVVCSPMNGSPRTDNVTLSPSAISAGSDLPVGTVIYQGRWVSGATGLSVMSCDSPTDTSMWLNIAWTVELAPLPLANWAGSPFGGAVYQTSIPGVGIAISRNNNGDAAILGKPNYQFPADVNSLVTGGSYKPFLSNRTIYVTLIKIGAITPGSYTLNATTLPTAALSVVNPINYPATTGLPIKAHIIKFQGQLTVSAQTCTTPDVNVNLGSYDTRQYFTRQGATTPWVDASITLTNCPTFYGYYNAANSTLMFDYSIGSGQVANSTNNSIGVRLTPTTSVIDAANGIMAIDSTVPGAASGVGIQLGWGNSSQTPTLFNFAAEQSVTLPKDGSPTIRVPLAARYIQTASGTSPGKANGKVTFTINYY</sequence>
<dbReference type="Proteomes" id="UP000503464">
    <property type="component" value="Chromosome"/>
</dbReference>